<feature type="compositionally biased region" description="Polar residues" evidence="1">
    <location>
        <begin position="252"/>
        <end position="275"/>
    </location>
</feature>
<dbReference type="AlphaFoldDB" id="A0AAV5WA13"/>
<feature type="region of interest" description="Disordered" evidence="1">
    <location>
        <begin position="454"/>
        <end position="476"/>
    </location>
</feature>
<evidence type="ECO:0000256" key="1">
    <source>
        <dbReference type="SAM" id="MobiDB-lite"/>
    </source>
</evidence>
<feature type="non-terminal residue" evidence="2">
    <location>
        <position position="1"/>
    </location>
</feature>
<name>A0AAV5WA13_9BILA</name>
<feature type="region of interest" description="Disordered" evidence="1">
    <location>
        <begin position="316"/>
        <end position="339"/>
    </location>
</feature>
<keyword evidence="3" id="KW-1185">Reference proteome</keyword>
<dbReference type="EMBL" id="BTSY01000005">
    <property type="protein sequence ID" value="GMT27548.1"/>
    <property type="molecule type" value="Genomic_DNA"/>
</dbReference>
<feature type="compositionally biased region" description="Low complexity" evidence="1">
    <location>
        <begin position="316"/>
        <end position="337"/>
    </location>
</feature>
<accession>A0AAV5WA13</accession>
<dbReference type="Proteomes" id="UP001432322">
    <property type="component" value="Unassembled WGS sequence"/>
</dbReference>
<feature type="compositionally biased region" description="Basic and acidic residues" evidence="1">
    <location>
        <begin position="454"/>
        <end position="468"/>
    </location>
</feature>
<feature type="region of interest" description="Disordered" evidence="1">
    <location>
        <begin position="195"/>
        <end position="284"/>
    </location>
</feature>
<reference evidence="2" key="1">
    <citation type="submission" date="2023-10" db="EMBL/GenBank/DDBJ databases">
        <title>Genome assembly of Pristionchus species.</title>
        <authorList>
            <person name="Yoshida K."/>
            <person name="Sommer R.J."/>
        </authorList>
    </citation>
    <scope>NUCLEOTIDE SEQUENCE</scope>
    <source>
        <strain evidence="2">RS5133</strain>
    </source>
</reference>
<sequence length="487" mass="54850">PPPVTCEARCLRIHERSLERIGFSKAGADRFIDKLKPEAKKLRDVCWKQFDYFYCLKGCAKSVDHEKHVRHVRNKCKHVVEDLEPGISCLFKYRSFLEIRCSSFLNEAVRLEQADDPDLLPDKETCRYLHLNALCLENSVSSFCPQATPFFRRLNLREYFLNHILPQDDELFDDQDLDACQMKDFVKEALEGVKVSPKQEENEENATTVPIHSSTSSRPISTTTLIDYDDEDGDTVATVSPPSTPAAIVRTLSPSTRVHPQIQTSTTSNFVYTTPTRKHSSSTIIGTSTTPIHITKEQAMRTSTTRGERTEGRITVRPKSPTTTTAKPTTRAPSTTTSRRRIFESEEDFSQTPPNFLWGSFRGENYKVARNYSESFPPNAEFVTPVTIESSSTFGDLVKNIFRNKSISGEDGDTADEDYGRPLVVDIDRGLEPVTVTGRPVKLSTIVSLIDEKSKKATGRKKGDEDHSSPIYEHAVDTQLQPTTVCR</sequence>
<evidence type="ECO:0000313" key="3">
    <source>
        <dbReference type="Proteomes" id="UP001432322"/>
    </source>
</evidence>
<comment type="caution">
    <text evidence="2">The sequence shown here is derived from an EMBL/GenBank/DDBJ whole genome shotgun (WGS) entry which is preliminary data.</text>
</comment>
<organism evidence="2 3">
    <name type="scientific">Pristionchus fissidentatus</name>
    <dbReference type="NCBI Taxonomy" id="1538716"/>
    <lineage>
        <taxon>Eukaryota</taxon>
        <taxon>Metazoa</taxon>
        <taxon>Ecdysozoa</taxon>
        <taxon>Nematoda</taxon>
        <taxon>Chromadorea</taxon>
        <taxon>Rhabditida</taxon>
        <taxon>Rhabditina</taxon>
        <taxon>Diplogasteromorpha</taxon>
        <taxon>Diplogasteroidea</taxon>
        <taxon>Neodiplogasteridae</taxon>
        <taxon>Pristionchus</taxon>
    </lineage>
</organism>
<gene>
    <name evidence="2" type="ORF">PFISCL1PPCAC_18845</name>
</gene>
<proteinExistence type="predicted"/>
<evidence type="ECO:0000313" key="2">
    <source>
        <dbReference type="EMBL" id="GMT27548.1"/>
    </source>
</evidence>
<feature type="compositionally biased region" description="Low complexity" evidence="1">
    <location>
        <begin position="213"/>
        <end position="224"/>
    </location>
</feature>
<protein>
    <submittedName>
        <fullName evidence="2">Uncharacterized protein</fullName>
    </submittedName>
</protein>